<evidence type="ECO:0000256" key="1">
    <source>
        <dbReference type="SAM" id="MobiDB-lite"/>
    </source>
</evidence>
<keyword evidence="4" id="KW-1185">Reference proteome</keyword>
<feature type="compositionally biased region" description="Low complexity" evidence="1">
    <location>
        <begin position="33"/>
        <end position="64"/>
    </location>
</feature>
<feature type="region of interest" description="Disordered" evidence="1">
    <location>
        <begin position="22"/>
        <end position="68"/>
    </location>
</feature>
<dbReference type="PANTHER" id="PTHR10963:SF60">
    <property type="entry name" value="GRAM-NEGATIVE BACTERIA-BINDING PROTEIN 1-RELATED"/>
    <property type="match status" value="1"/>
</dbReference>
<evidence type="ECO:0000313" key="3">
    <source>
        <dbReference type="EMBL" id="GAA1529166.1"/>
    </source>
</evidence>
<dbReference type="InterPro" id="IPR050546">
    <property type="entry name" value="Glycosyl_Hydrlase_16"/>
</dbReference>
<reference evidence="3 4" key="1">
    <citation type="journal article" date="2019" name="Int. J. Syst. Evol. Microbiol.">
        <title>The Global Catalogue of Microorganisms (GCM) 10K type strain sequencing project: providing services to taxonomists for standard genome sequencing and annotation.</title>
        <authorList>
            <consortium name="The Broad Institute Genomics Platform"/>
            <consortium name="The Broad Institute Genome Sequencing Center for Infectious Disease"/>
            <person name="Wu L."/>
            <person name="Ma J."/>
        </authorList>
    </citation>
    <scope>NUCLEOTIDE SEQUENCE [LARGE SCALE GENOMIC DNA]</scope>
    <source>
        <strain evidence="3 4">JCM 14942</strain>
    </source>
</reference>
<dbReference type="InterPro" id="IPR013320">
    <property type="entry name" value="ConA-like_dom_sf"/>
</dbReference>
<sequence length="341" mass="37557">MAVAVVVALAVVVWAVTERAQRDDDARHHDGAGRSTPGPGTAPAPTSTDPTAADPTGAPGSPSAEPTIRPVDRFCLAGREPGVEPDGSDGTDGIVWRRDLDERFDTLDRSRWNVRDRTRLDHESSYLLARNVSTRNGKLAIRAAREAVGGRSFTSGFIDTNGRYALPDTFRMEVRVKVPMERGMWAAVWLRPADRSGGEIDLVETTHQKGTRPRFHHTIHTDYGRGHQSVARRFSSAELGDRRGTRWHTYTIQKTPGLMVMWIDGQPTAAFCPGSPGWYDDFYDAGKTWSLRINLQVGGWGGEPDATTDWSGDRTTLLVDYVKTWVPRDRSAGDGSAGDDR</sequence>
<dbReference type="PROSITE" id="PS51762">
    <property type="entry name" value="GH16_2"/>
    <property type="match status" value="1"/>
</dbReference>
<dbReference type="Gene3D" id="2.60.120.200">
    <property type="match status" value="1"/>
</dbReference>
<dbReference type="EMBL" id="BAAAOR010000026">
    <property type="protein sequence ID" value="GAA1529166.1"/>
    <property type="molecule type" value="Genomic_DNA"/>
</dbReference>
<accession>A0ABN2AYF3</accession>
<dbReference type="InterPro" id="IPR000757">
    <property type="entry name" value="Beta-glucanase-like"/>
</dbReference>
<organism evidence="3 4">
    <name type="scientific">Nocardioides humi</name>
    <dbReference type="NCBI Taxonomy" id="449461"/>
    <lineage>
        <taxon>Bacteria</taxon>
        <taxon>Bacillati</taxon>
        <taxon>Actinomycetota</taxon>
        <taxon>Actinomycetes</taxon>
        <taxon>Propionibacteriales</taxon>
        <taxon>Nocardioidaceae</taxon>
        <taxon>Nocardioides</taxon>
    </lineage>
</organism>
<comment type="caution">
    <text evidence="3">The sequence shown here is derived from an EMBL/GenBank/DDBJ whole genome shotgun (WGS) entry which is preliminary data.</text>
</comment>
<dbReference type="PANTHER" id="PTHR10963">
    <property type="entry name" value="GLYCOSYL HYDROLASE-RELATED"/>
    <property type="match status" value="1"/>
</dbReference>
<proteinExistence type="predicted"/>
<name>A0ABN2AYF3_9ACTN</name>
<dbReference type="Proteomes" id="UP001500842">
    <property type="component" value="Unassembled WGS sequence"/>
</dbReference>
<protein>
    <recommendedName>
        <fullName evidence="2">GH16 domain-containing protein</fullName>
    </recommendedName>
</protein>
<evidence type="ECO:0000259" key="2">
    <source>
        <dbReference type="PROSITE" id="PS51762"/>
    </source>
</evidence>
<evidence type="ECO:0000313" key="4">
    <source>
        <dbReference type="Proteomes" id="UP001500842"/>
    </source>
</evidence>
<dbReference type="Pfam" id="PF00722">
    <property type="entry name" value="Glyco_hydro_16"/>
    <property type="match status" value="1"/>
</dbReference>
<feature type="compositionally biased region" description="Basic and acidic residues" evidence="1">
    <location>
        <begin position="22"/>
        <end position="32"/>
    </location>
</feature>
<dbReference type="CDD" id="cd08023">
    <property type="entry name" value="GH16_laminarinase_like"/>
    <property type="match status" value="1"/>
</dbReference>
<dbReference type="SUPFAM" id="SSF49899">
    <property type="entry name" value="Concanavalin A-like lectins/glucanases"/>
    <property type="match status" value="1"/>
</dbReference>
<gene>
    <name evidence="3" type="ORF">GCM10009788_35770</name>
</gene>
<feature type="domain" description="GH16" evidence="2">
    <location>
        <begin position="64"/>
        <end position="330"/>
    </location>
</feature>